<evidence type="ECO:0000313" key="3">
    <source>
        <dbReference type="EMBL" id="MFB5191236.1"/>
    </source>
</evidence>
<reference evidence="3 4" key="1">
    <citation type="journal article" date="2024" name="Int. J. Mol. Sci.">
        <title>Exploration of Alicyclobacillus spp. Genome in Search of Antibiotic Resistance.</title>
        <authorList>
            <person name="Bucka-Kolendo J."/>
            <person name="Kiousi D.E."/>
            <person name="Dekowska A."/>
            <person name="Mikolajczuk-Szczyrba A."/>
            <person name="Karadedos D.M."/>
            <person name="Michael P."/>
            <person name="Galanis A."/>
            <person name="Sokolowska B."/>
        </authorList>
    </citation>
    <scope>NUCLEOTIDE SEQUENCE [LARGE SCALE GENOMIC DNA]</scope>
    <source>
        <strain evidence="3 4">KKP 3000</strain>
    </source>
</reference>
<evidence type="ECO:0000256" key="1">
    <source>
        <dbReference type="ARBA" id="ARBA00009235"/>
    </source>
</evidence>
<dbReference type="CDD" id="cd05005">
    <property type="entry name" value="SIS_PHI"/>
    <property type="match status" value="1"/>
</dbReference>
<dbReference type="Gene3D" id="3.40.50.10490">
    <property type="entry name" value="Glucose-6-phosphate isomerase like protein, domain 1"/>
    <property type="match status" value="1"/>
</dbReference>
<comment type="caution">
    <text evidence="3">The sequence shown here is derived from an EMBL/GenBank/DDBJ whole genome shotgun (WGS) entry which is preliminary data.</text>
</comment>
<dbReference type="InterPro" id="IPR001347">
    <property type="entry name" value="SIS_dom"/>
</dbReference>
<dbReference type="NCBIfam" id="TIGR03127">
    <property type="entry name" value="RuMP_HxlB"/>
    <property type="match status" value="1"/>
</dbReference>
<dbReference type="PROSITE" id="PS51464">
    <property type="entry name" value="SIS"/>
    <property type="match status" value="1"/>
</dbReference>
<dbReference type="PANTHER" id="PTHR43443">
    <property type="entry name" value="3-HEXULOSE-6-PHOSPHATE ISOMERASE"/>
    <property type="match status" value="1"/>
</dbReference>
<comment type="similarity">
    <text evidence="1">Belongs to the SIS family. PHI subfamily.</text>
</comment>
<keyword evidence="4" id="KW-1185">Reference proteome</keyword>
<organism evidence="3 4">
    <name type="scientific">Alicyclobacillus fastidiosus</name>
    <dbReference type="NCBI Taxonomy" id="392011"/>
    <lineage>
        <taxon>Bacteria</taxon>
        <taxon>Bacillati</taxon>
        <taxon>Bacillota</taxon>
        <taxon>Bacilli</taxon>
        <taxon>Bacillales</taxon>
        <taxon>Alicyclobacillaceae</taxon>
        <taxon>Alicyclobacillus</taxon>
    </lineage>
</organism>
<name>A0ABV5AGK8_9BACL</name>
<evidence type="ECO:0000259" key="2">
    <source>
        <dbReference type="PROSITE" id="PS51464"/>
    </source>
</evidence>
<dbReference type="Proteomes" id="UP001579974">
    <property type="component" value="Unassembled WGS sequence"/>
</dbReference>
<dbReference type="PANTHER" id="PTHR43443:SF1">
    <property type="entry name" value="3-HEXULOSE-6-PHOSPHATE ISOMERASE"/>
    <property type="match status" value="1"/>
</dbReference>
<dbReference type="RefSeq" id="WP_275473852.1">
    <property type="nucleotide sequence ID" value="NZ_CP162940.1"/>
</dbReference>
<dbReference type="InterPro" id="IPR017552">
    <property type="entry name" value="PHI/rmpB"/>
</dbReference>
<feature type="domain" description="SIS" evidence="2">
    <location>
        <begin position="26"/>
        <end position="169"/>
    </location>
</feature>
<protein>
    <submittedName>
        <fullName evidence="3">6-phospho-3-hexuloisomerase</fullName>
    </submittedName>
</protein>
<accession>A0ABV5AGK8</accession>
<dbReference type="Pfam" id="PF01380">
    <property type="entry name" value="SIS"/>
    <property type="match status" value="1"/>
</dbReference>
<dbReference type="InterPro" id="IPR046348">
    <property type="entry name" value="SIS_dom_sf"/>
</dbReference>
<proteinExistence type="inferred from homology"/>
<gene>
    <name evidence="3" type="primary">hxlB</name>
    <name evidence="3" type="ORF">KKP3000_000006</name>
</gene>
<sequence length="182" mass="19319">MNVMETIVNEIEAVLRHLDTDRVNDIALRLVQAPRIFVVGEGRSGLMGRAFAMRLMHLGATSFVVGETITPAIQADDVLVAISGSGKTEQVVRVSEKAKSAGAMVVGVSTNALSDLAAVADTLLLIPAATKYRAAGEQESVQPLGSLFDQCVHVALDAISLRYAAANREDNGSAFVRHSNME</sequence>
<dbReference type="EMBL" id="JBDXSU010000010">
    <property type="protein sequence ID" value="MFB5191236.1"/>
    <property type="molecule type" value="Genomic_DNA"/>
</dbReference>
<evidence type="ECO:0000313" key="4">
    <source>
        <dbReference type="Proteomes" id="UP001579974"/>
    </source>
</evidence>
<dbReference type="SUPFAM" id="SSF53697">
    <property type="entry name" value="SIS domain"/>
    <property type="match status" value="1"/>
</dbReference>